<sequence length="282" mass="31178">MGVRMLRRAALTGLAFLSVGLIAAATSAAADEGFGQGSNPGAPTQVRLVYEVDPNPPRTLGTGTAVDWSKPGLTLELLRLVGKRLDVDFVFQRVPWKRGLFMVQHGFADGLFHTSYVAEREPLLTYPRRPDGSIDDSRQIFSQSYVLYVKKGSPLRWDGKAFEALDGPVGAVASYAVADDLRRLGVQVEEERSTIINLRKLIEGRIAADAELQTMADPEIRRHPEIAVQIEKLEPPLRTKPYFLTFSHQFQDAAPALAERIWDAIASVNASPEFKAIVETYE</sequence>
<protein>
    <submittedName>
        <fullName evidence="2">Amino acid ABC transporter substrate-binding protein, PAAT family</fullName>
    </submittedName>
</protein>
<evidence type="ECO:0000313" key="3">
    <source>
        <dbReference type="Proteomes" id="UP000192917"/>
    </source>
</evidence>
<dbReference type="EMBL" id="FWZX01000040">
    <property type="protein sequence ID" value="SMF79576.1"/>
    <property type="molecule type" value="Genomic_DNA"/>
</dbReference>
<organism evidence="2 3">
    <name type="scientific">Tistlia consotensis USBA 355</name>
    <dbReference type="NCBI Taxonomy" id="560819"/>
    <lineage>
        <taxon>Bacteria</taxon>
        <taxon>Pseudomonadati</taxon>
        <taxon>Pseudomonadota</taxon>
        <taxon>Alphaproteobacteria</taxon>
        <taxon>Rhodospirillales</taxon>
        <taxon>Rhodovibrionaceae</taxon>
        <taxon>Tistlia</taxon>
    </lineage>
</organism>
<evidence type="ECO:0000256" key="1">
    <source>
        <dbReference type="SAM" id="SignalP"/>
    </source>
</evidence>
<dbReference type="Gene3D" id="3.40.190.10">
    <property type="entry name" value="Periplasmic binding protein-like II"/>
    <property type="match status" value="2"/>
</dbReference>
<keyword evidence="3" id="KW-1185">Reference proteome</keyword>
<dbReference type="STRING" id="560819.SAMN05428998_14024"/>
<dbReference type="AlphaFoldDB" id="A0A1Y6CWD5"/>
<keyword evidence="1" id="KW-0732">Signal</keyword>
<accession>A0A1Y6CWD5</accession>
<dbReference type="SUPFAM" id="SSF53850">
    <property type="entry name" value="Periplasmic binding protein-like II"/>
    <property type="match status" value="1"/>
</dbReference>
<name>A0A1Y6CWD5_9PROT</name>
<evidence type="ECO:0000313" key="2">
    <source>
        <dbReference type="EMBL" id="SMF79576.1"/>
    </source>
</evidence>
<reference evidence="2 3" key="1">
    <citation type="submission" date="2017-04" db="EMBL/GenBank/DDBJ databases">
        <authorList>
            <person name="Afonso C.L."/>
            <person name="Miller P.J."/>
            <person name="Scott M.A."/>
            <person name="Spackman E."/>
            <person name="Goraichik I."/>
            <person name="Dimitrov K.M."/>
            <person name="Suarez D.L."/>
            <person name="Swayne D.E."/>
        </authorList>
    </citation>
    <scope>NUCLEOTIDE SEQUENCE [LARGE SCALE GENOMIC DNA]</scope>
    <source>
        <strain evidence="2 3">USBA 355</strain>
    </source>
</reference>
<proteinExistence type="predicted"/>
<feature type="signal peptide" evidence="1">
    <location>
        <begin position="1"/>
        <end position="30"/>
    </location>
</feature>
<dbReference type="Proteomes" id="UP000192917">
    <property type="component" value="Unassembled WGS sequence"/>
</dbReference>
<feature type="chain" id="PRO_5013074191" evidence="1">
    <location>
        <begin position="31"/>
        <end position="282"/>
    </location>
</feature>
<gene>
    <name evidence="2" type="ORF">SAMN05428998_14024</name>
</gene>